<gene>
    <name evidence="3" type="ORF">WG900_14980</name>
</gene>
<dbReference type="SUPFAM" id="SSF109604">
    <property type="entry name" value="HD-domain/PDEase-like"/>
    <property type="match status" value="1"/>
</dbReference>
<accession>A0ABU8SB76</accession>
<proteinExistence type="predicted"/>
<evidence type="ECO:0000256" key="1">
    <source>
        <dbReference type="SAM" id="MobiDB-lite"/>
    </source>
</evidence>
<dbReference type="PANTHER" id="PTHR43155">
    <property type="entry name" value="CYCLIC DI-GMP PHOSPHODIESTERASE PA4108-RELATED"/>
    <property type="match status" value="1"/>
</dbReference>
<sequence length="320" mass="34983">MLKQIAISQIELGMFVHKLEGSWYRHPFWKSRFLLDDPSMLAELQQSALDTVIIDTAKGLDLRAVPLRPAVNDQTAPPQPVFRTARRSPQPARREASAHVDLRPTAPQPMAREFGLAKTVAGESRKVVSRMCLQARLGKTIKVAQVEPVIEDVFASIQRNPHAFNGLMRCKRDNQFVYRHVLAVSALMISPVRQMKLSPAHIREAGMAGLLMDVGIGHLPVDLSAYGGDYRNVPIKVFEQHVDLGHQLLTGGGGLSPNVLEACAAHHEALDGTGYPNKLKGDEIGLFPRMAAICDTYDAMVSDTAEGAGMNPASAIEQLS</sequence>
<dbReference type="InterPro" id="IPR037522">
    <property type="entry name" value="HD_GYP_dom"/>
</dbReference>
<evidence type="ECO:0000313" key="4">
    <source>
        <dbReference type="Proteomes" id="UP001379235"/>
    </source>
</evidence>
<evidence type="ECO:0000259" key="2">
    <source>
        <dbReference type="PROSITE" id="PS51832"/>
    </source>
</evidence>
<feature type="domain" description="HD-GYP" evidence="2">
    <location>
        <begin position="141"/>
        <end position="320"/>
    </location>
</feature>
<dbReference type="PROSITE" id="PS51832">
    <property type="entry name" value="HD_GYP"/>
    <property type="match status" value="1"/>
</dbReference>
<dbReference type="Pfam" id="PF11871">
    <property type="entry name" value="DUF3391"/>
    <property type="match status" value="1"/>
</dbReference>
<name>A0ABU8SB76_9SPHN</name>
<dbReference type="EMBL" id="JBBHJY010000008">
    <property type="protein sequence ID" value="MEJ6011223.1"/>
    <property type="molecule type" value="Genomic_DNA"/>
</dbReference>
<comment type="caution">
    <text evidence="3">The sequence shown here is derived from an EMBL/GenBank/DDBJ whole genome shotgun (WGS) entry which is preliminary data.</text>
</comment>
<organism evidence="3 4">
    <name type="scientific">Novosphingobium aquae</name>
    <dbReference type="NCBI Taxonomy" id="3133435"/>
    <lineage>
        <taxon>Bacteria</taxon>
        <taxon>Pseudomonadati</taxon>
        <taxon>Pseudomonadota</taxon>
        <taxon>Alphaproteobacteria</taxon>
        <taxon>Sphingomonadales</taxon>
        <taxon>Sphingomonadaceae</taxon>
        <taxon>Novosphingobium</taxon>
    </lineage>
</organism>
<feature type="compositionally biased region" description="Basic and acidic residues" evidence="1">
    <location>
        <begin position="92"/>
        <end position="102"/>
    </location>
</feature>
<keyword evidence="4" id="KW-1185">Reference proteome</keyword>
<dbReference type="PANTHER" id="PTHR43155:SF2">
    <property type="entry name" value="CYCLIC DI-GMP PHOSPHODIESTERASE PA4108"/>
    <property type="match status" value="1"/>
</dbReference>
<dbReference type="Gene3D" id="1.10.3210.10">
    <property type="entry name" value="Hypothetical protein af1432"/>
    <property type="match status" value="1"/>
</dbReference>
<dbReference type="RefSeq" id="WP_339968228.1">
    <property type="nucleotide sequence ID" value="NZ_JBBHJY010000008.1"/>
</dbReference>
<dbReference type="Pfam" id="PF13487">
    <property type="entry name" value="HD_5"/>
    <property type="match status" value="1"/>
</dbReference>
<dbReference type="InterPro" id="IPR003607">
    <property type="entry name" value="HD/PDEase_dom"/>
</dbReference>
<dbReference type="CDD" id="cd00077">
    <property type="entry name" value="HDc"/>
    <property type="match status" value="1"/>
</dbReference>
<protein>
    <submittedName>
        <fullName evidence="3">DUF3391 domain-containing protein</fullName>
    </submittedName>
</protein>
<evidence type="ECO:0000313" key="3">
    <source>
        <dbReference type="EMBL" id="MEJ6011223.1"/>
    </source>
</evidence>
<reference evidence="3 4" key="1">
    <citation type="submission" date="2024-03" db="EMBL/GenBank/DDBJ databases">
        <authorList>
            <person name="Jo J.-H."/>
        </authorList>
    </citation>
    <scope>NUCLEOTIDE SEQUENCE [LARGE SCALE GENOMIC DNA]</scope>
    <source>
        <strain evidence="3 4">AS3R-12</strain>
    </source>
</reference>
<feature type="region of interest" description="Disordered" evidence="1">
    <location>
        <begin position="73"/>
        <end position="104"/>
    </location>
</feature>
<dbReference type="Proteomes" id="UP001379235">
    <property type="component" value="Unassembled WGS sequence"/>
</dbReference>
<dbReference type="InterPro" id="IPR021812">
    <property type="entry name" value="DUF3391"/>
</dbReference>